<evidence type="ECO:0000256" key="4">
    <source>
        <dbReference type="ARBA" id="ARBA00022847"/>
    </source>
</evidence>
<evidence type="ECO:0000256" key="6">
    <source>
        <dbReference type="ARBA" id="ARBA00023136"/>
    </source>
</evidence>
<keyword evidence="11" id="KW-1185">Reference proteome</keyword>
<dbReference type="SUPFAM" id="SSF103473">
    <property type="entry name" value="MFS general substrate transporter"/>
    <property type="match status" value="1"/>
</dbReference>
<feature type="transmembrane region" description="Helical" evidence="8">
    <location>
        <begin position="112"/>
        <end position="132"/>
    </location>
</feature>
<dbReference type="InterPro" id="IPR020846">
    <property type="entry name" value="MFS_dom"/>
</dbReference>
<keyword evidence="4" id="KW-0769">Symport</keyword>
<proteinExistence type="inferred from homology"/>
<feature type="domain" description="Major facilitator superfamily (MFS) profile" evidence="9">
    <location>
        <begin position="46"/>
        <end position="433"/>
    </location>
</feature>
<keyword evidence="5 8" id="KW-1133">Transmembrane helix</keyword>
<comment type="subcellular location">
    <subcellularLocation>
        <location evidence="1">Membrane</location>
        <topology evidence="1">Multi-pass membrane protein</topology>
    </subcellularLocation>
</comment>
<dbReference type="AlphaFoldDB" id="A0AAD5DVV8"/>
<feature type="transmembrane region" description="Helical" evidence="8">
    <location>
        <begin position="201"/>
        <end position="219"/>
    </location>
</feature>
<comment type="caution">
    <text evidence="10">The sequence shown here is derived from an EMBL/GenBank/DDBJ whole genome shotgun (WGS) entry which is preliminary data.</text>
</comment>
<reference evidence="10" key="1">
    <citation type="submission" date="2020-11" db="EMBL/GenBank/DDBJ databases">
        <title>Chlorella ohadii genome sequencing and assembly.</title>
        <authorList>
            <person name="Murik O."/>
            <person name="Treves H."/>
            <person name="Kedem I."/>
            <person name="Shotland Y."/>
            <person name="Kaplan A."/>
        </authorList>
    </citation>
    <scope>NUCLEOTIDE SEQUENCE</scope>
    <source>
        <strain evidence="10">1</strain>
    </source>
</reference>
<feature type="transmembrane region" description="Helical" evidence="8">
    <location>
        <begin position="314"/>
        <end position="331"/>
    </location>
</feature>
<comment type="similarity">
    <text evidence="7">Belongs to the major facilitator superfamily. Sodium/anion cotransporter (TC 2.A.1.14) family.</text>
</comment>
<keyword evidence="2" id="KW-0813">Transport</keyword>
<dbReference type="Pfam" id="PF07690">
    <property type="entry name" value="MFS_1"/>
    <property type="match status" value="1"/>
</dbReference>
<evidence type="ECO:0000256" key="1">
    <source>
        <dbReference type="ARBA" id="ARBA00004141"/>
    </source>
</evidence>
<feature type="transmembrane region" description="Helical" evidence="8">
    <location>
        <begin position="239"/>
        <end position="261"/>
    </location>
</feature>
<protein>
    <recommendedName>
        <fullName evidence="9">Major facilitator superfamily (MFS) profile domain-containing protein</fullName>
    </recommendedName>
</protein>
<organism evidence="10 11">
    <name type="scientific">Chlorella ohadii</name>
    <dbReference type="NCBI Taxonomy" id="2649997"/>
    <lineage>
        <taxon>Eukaryota</taxon>
        <taxon>Viridiplantae</taxon>
        <taxon>Chlorophyta</taxon>
        <taxon>core chlorophytes</taxon>
        <taxon>Trebouxiophyceae</taxon>
        <taxon>Chlorellales</taxon>
        <taxon>Chlorellaceae</taxon>
        <taxon>Chlorella clade</taxon>
        <taxon>Chlorella</taxon>
    </lineage>
</organism>
<feature type="transmembrane region" description="Helical" evidence="8">
    <location>
        <begin position="281"/>
        <end position="302"/>
    </location>
</feature>
<dbReference type="InterPro" id="IPR011701">
    <property type="entry name" value="MFS"/>
</dbReference>
<name>A0AAD5DVV8_9CHLO</name>
<dbReference type="GO" id="GO:0016020">
    <property type="term" value="C:membrane"/>
    <property type="evidence" value="ECO:0007669"/>
    <property type="project" value="UniProtKB-SubCell"/>
</dbReference>
<keyword evidence="3 8" id="KW-0812">Transmembrane</keyword>
<evidence type="ECO:0000256" key="8">
    <source>
        <dbReference type="SAM" id="Phobius"/>
    </source>
</evidence>
<dbReference type="FunFam" id="1.20.1250.20:FF:000003">
    <property type="entry name" value="Solute carrier family 17 member 3"/>
    <property type="match status" value="1"/>
</dbReference>
<evidence type="ECO:0000313" key="11">
    <source>
        <dbReference type="Proteomes" id="UP001205105"/>
    </source>
</evidence>
<dbReference type="GO" id="GO:0015293">
    <property type="term" value="F:symporter activity"/>
    <property type="evidence" value="ECO:0007669"/>
    <property type="project" value="UniProtKB-KW"/>
</dbReference>
<feature type="transmembrane region" description="Helical" evidence="8">
    <location>
        <begin position="44"/>
        <end position="64"/>
    </location>
</feature>
<evidence type="ECO:0000259" key="9">
    <source>
        <dbReference type="PROSITE" id="PS50850"/>
    </source>
</evidence>
<dbReference type="PANTHER" id="PTHR11662:SF282">
    <property type="entry name" value="ANION TRANSPORTER 5-RELATED"/>
    <property type="match status" value="1"/>
</dbReference>
<feature type="transmembrane region" description="Helical" evidence="8">
    <location>
        <begin position="408"/>
        <end position="429"/>
    </location>
</feature>
<feature type="transmembrane region" description="Helical" evidence="8">
    <location>
        <begin position="370"/>
        <end position="396"/>
    </location>
</feature>
<gene>
    <name evidence="10" type="ORF">COHA_003065</name>
</gene>
<feature type="transmembrane region" description="Helical" evidence="8">
    <location>
        <begin position="138"/>
        <end position="159"/>
    </location>
</feature>
<feature type="transmembrane region" description="Helical" evidence="8">
    <location>
        <begin position="171"/>
        <end position="195"/>
    </location>
</feature>
<evidence type="ECO:0000256" key="5">
    <source>
        <dbReference type="ARBA" id="ARBA00022989"/>
    </source>
</evidence>
<evidence type="ECO:0000256" key="7">
    <source>
        <dbReference type="ARBA" id="ARBA00024362"/>
    </source>
</evidence>
<dbReference type="InterPro" id="IPR050382">
    <property type="entry name" value="MFS_Na/Anion_cotransporter"/>
</dbReference>
<evidence type="ECO:0000256" key="2">
    <source>
        <dbReference type="ARBA" id="ARBA00022448"/>
    </source>
</evidence>
<dbReference type="EMBL" id="JADXDR010000040">
    <property type="protein sequence ID" value="KAI7843369.1"/>
    <property type="molecule type" value="Genomic_DNA"/>
</dbReference>
<dbReference type="PROSITE" id="PS50850">
    <property type="entry name" value="MFS"/>
    <property type="match status" value="1"/>
</dbReference>
<sequence>MDHRRASNPTVAHGVWQFAAQASPQPGAGPAPSGSKRGWLEPRFHIVLACFLATVTIYVERVGFSIAFTAMASKVGVEEGIKGAVLSAFYWGYAISQVPGGWAAQRFGGERVLSWSFALWSAAVLLTPGSAGNARLMAAVRVGVGLAQGFVIPAVHTVLAGWIPPSERARAVSLTTSGLYLGSAVAMLLLPSVAASLGPAALLRLVGALGLAWLALWRFTLRHGRPAATPWRAMLAHPAVWAIVISNWSFHYAFYVVMNWLPTYFEQVLHANLAAMGTAKALPYLLMFAASNAGGWAGDWLINSGRCGVAAGRKVINTAGFWSAAAALMLMPAARSVTAGVLFTSLALGCAGFSRGGFSVNHMDVAPKFAGVVMGISNTAGTLSGVVGVAVTGYLLQWAGGASQPAGWHQACAASALQCMAASFVFIAAARGERLFGSDATAAEQAAWDR</sequence>
<dbReference type="Proteomes" id="UP001205105">
    <property type="component" value="Unassembled WGS sequence"/>
</dbReference>
<feature type="transmembrane region" description="Helical" evidence="8">
    <location>
        <begin position="337"/>
        <end position="358"/>
    </location>
</feature>
<evidence type="ECO:0000256" key="3">
    <source>
        <dbReference type="ARBA" id="ARBA00022692"/>
    </source>
</evidence>
<evidence type="ECO:0000313" key="10">
    <source>
        <dbReference type="EMBL" id="KAI7843369.1"/>
    </source>
</evidence>
<dbReference type="InterPro" id="IPR036259">
    <property type="entry name" value="MFS_trans_sf"/>
</dbReference>
<keyword evidence="6 8" id="KW-0472">Membrane</keyword>
<accession>A0AAD5DVV8</accession>
<dbReference type="Gene3D" id="1.20.1250.20">
    <property type="entry name" value="MFS general substrate transporter like domains"/>
    <property type="match status" value="2"/>
</dbReference>
<dbReference type="PANTHER" id="PTHR11662">
    <property type="entry name" value="SOLUTE CARRIER FAMILY 17"/>
    <property type="match status" value="1"/>
</dbReference>